<dbReference type="GO" id="GO:0016832">
    <property type="term" value="F:aldehyde-lyase activity"/>
    <property type="evidence" value="ECO:0007669"/>
    <property type="project" value="InterPro"/>
</dbReference>
<dbReference type="InterPro" id="IPR006268">
    <property type="entry name" value="DAHP_syn_2"/>
</dbReference>
<name>A0A7R6PNY5_9BACT</name>
<dbReference type="SUPFAM" id="SSF51569">
    <property type="entry name" value="Aldolase"/>
    <property type="match status" value="1"/>
</dbReference>
<proteinExistence type="predicted"/>
<dbReference type="InterPro" id="IPR052899">
    <property type="entry name" value="Class-I_DAHP_synthase"/>
</dbReference>
<dbReference type="InterPro" id="IPR013785">
    <property type="entry name" value="Aldolase_TIM"/>
</dbReference>
<dbReference type="GO" id="GO:0009073">
    <property type="term" value="P:aromatic amino acid family biosynthetic process"/>
    <property type="evidence" value="ECO:0007669"/>
    <property type="project" value="InterPro"/>
</dbReference>
<dbReference type="RefSeq" id="WP_201328021.1">
    <property type="nucleotide sequence ID" value="NZ_AP017470.1"/>
</dbReference>
<dbReference type="NCBIfam" id="NF006421">
    <property type="entry name" value="PRK08673.1"/>
    <property type="match status" value="1"/>
</dbReference>
<protein>
    <submittedName>
        <fullName evidence="3">3-deoxy-7-phosphoheptulonate synthase</fullName>
        <ecNumber evidence="3">2.5.1.54</ecNumber>
    </submittedName>
</protein>
<evidence type="ECO:0000313" key="4">
    <source>
        <dbReference type="Proteomes" id="UP000595564"/>
    </source>
</evidence>
<dbReference type="Proteomes" id="UP000595564">
    <property type="component" value="Chromosome"/>
</dbReference>
<keyword evidence="4" id="KW-1185">Reference proteome</keyword>
<dbReference type="Gene3D" id="3.20.20.70">
    <property type="entry name" value="Aldolase class I"/>
    <property type="match status" value="1"/>
</dbReference>
<dbReference type="EMBL" id="AP017470">
    <property type="protein sequence ID" value="BBB31691.1"/>
    <property type="molecule type" value="Genomic_DNA"/>
</dbReference>
<dbReference type="InterPro" id="IPR006218">
    <property type="entry name" value="DAHP1/KDSA"/>
</dbReference>
<dbReference type="AlphaFoldDB" id="A0A7R6PNY5"/>
<dbReference type="PANTHER" id="PTHR43018">
    <property type="entry name" value="PHOSPHO-2-DEHYDRO-3-DEOXYHEPTONATE ALDOLASE"/>
    <property type="match status" value="1"/>
</dbReference>
<evidence type="ECO:0000313" key="3">
    <source>
        <dbReference type="EMBL" id="BBB31691.1"/>
    </source>
</evidence>
<gene>
    <name evidence="3" type="ORF">TTHT_0038</name>
</gene>
<dbReference type="KEGG" id="thyd:TTHT_0038"/>
<organism evidence="3 4">
    <name type="scientific">Thermotomaculum hydrothermale</name>
    <dbReference type="NCBI Taxonomy" id="981385"/>
    <lineage>
        <taxon>Bacteria</taxon>
        <taxon>Pseudomonadati</taxon>
        <taxon>Acidobacteriota</taxon>
        <taxon>Holophagae</taxon>
        <taxon>Thermotomaculales</taxon>
        <taxon>Thermotomaculaceae</taxon>
        <taxon>Thermotomaculum</taxon>
    </lineage>
</organism>
<feature type="domain" description="DAHP synthetase I/KDSA" evidence="2">
    <location>
        <begin position="19"/>
        <end position="261"/>
    </location>
</feature>
<evidence type="ECO:0000259" key="2">
    <source>
        <dbReference type="Pfam" id="PF00793"/>
    </source>
</evidence>
<dbReference type="PANTHER" id="PTHR43018:SF2">
    <property type="entry name" value="PHOSPHO-2-DEHYDRO-3-DEOXYHEPTONATE ALDOLASE"/>
    <property type="match status" value="1"/>
</dbReference>
<dbReference type="NCBIfam" id="NF009239">
    <property type="entry name" value="PRK12595.1"/>
    <property type="match status" value="1"/>
</dbReference>
<sequence>MERLKATESREKKIVKIKNTKVGGGYFLFCAGPCAVESRELMKEIASYLKSTPVNLIRGGAFKPRTSPYSFQGLGEEGLKILKEVSEELNIPFVTEVTDTKYVEIVAKYADCFQIGSRNMSSFELLKEVGKTGKPVLLKRGMSATVDEFLNAAEYILNEGNDNIILCERGIRSFDSNFRNILDLNAVAYLKQKTFLPVIVDPSHGTGRREIVEKLSLAAMAAGADGLIVETHPYPEEALSDGFQSLNRKEFLSLSEKVKKFASIFNYEIQS</sequence>
<dbReference type="EC" id="2.5.1.54" evidence="3"/>
<keyword evidence="1 3" id="KW-0808">Transferase</keyword>
<dbReference type="NCBIfam" id="TIGR01361">
    <property type="entry name" value="DAHP_synth_Bsub"/>
    <property type="match status" value="1"/>
</dbReference>
<evidence type="ECO:0000256" key="1">
    <source>
        <dbReference type="ARBA" id="ARBA00022679"/>
    </source>
</evidence>
<dbReference type="GO" id="GO:0003849">
    <property type="term" value="F:3-deoxy-7-phosphoheptulonate synthase activity"/>
    <property type="evidence" value="ECO:0007669"/>
    <property type="project" value="UniProtKB-EC"/>
</dbReference>
<dbReference type="Pfam" id="PF00793">
    <property type="entry name" value="DAHP_synth_1"/>
    <property type="match status" value="1"/>
</dbReference>
<reference evidence="3 4" key="1">
    <citation type="journal article" date="2012" name="Extremophiles">
        <title>Thermotomaculum hydrothermale gen. nov., sp. nov., a novel heterotrophic thermophile within the phylum Acidobacteria from a deep-sea hydrothermal vent chimney in the Southern Okinawa Trough.</title>
        <authorList>
            <person name="Izumi H."/>
            <person name="Nunoura T."/>
            <person name="Miyazaki M."/>
            <person name="Mino S."/>
            <person name="Toki T."/>
            <person name="Takai K."/>
            <person name="Sako Y."/>
            <person name="Sawabe T."/>
            <person name="Nakagawa S."/>
        </authorList>
    </citation>
    <scope>NUCLEOTIDE SEQUENCE [LARGE SCALE GENOMIC DNA]</scope>
    <source>
        <strain evidence="3 4">AC55</strain>
    </source>
</reference>
<accession>A0A7R6PNY5</accession>